<keyword evidence="2" id="KW-1185">Reference proteome</keyword>
<reference evidence="1 2" key="1">
    <citation type="submission" date="2021-08" db="EMBL/GenBank/DDBJ databases">
        <title>Rheinheimera aquimaris sp. nov., isolated from seawater of the East Sea in Korea.</title>
        <authorList>
            <person name="Kim K.H."/>
            <person name="Wenting R."/>
            <person name="Kim K.R."/>
            <person name="Jeon C.O."/>
        </authorList>
    </citation>
    <scope>NUCLEOTIDE SEQUENCE [LARGE SCALE GENOMIC DNA]</scope>
    <source>
        <strain evidence="1 2">MA-13</strain>
    </source>
</reference>
<proteinExistence type="predicted"/>
<evidence type="ECO:0000313" key="1">
    <source>
        <dbReference type="EMBL" id="MBZ9613813.1"/>
    </source>
</evidence>
<comment type="caution">
    <text evidence="1">The sequence shown here is derived from an EMBL/GenBank/DDBJ whole genome shotgun (WGS) entry which is preliminary data.</text>
</comment>
<sequence>MLKVRTILVLLFIVLPAAQGMTLTLAFDTPGVVISQQERRSLMQRVATFNAAGVSVTETNEQASADLLLTTREPFAFWQFSDITVGYIPALIALSLQEYTPQSAVNIGQLTRDYMLADKGIHLIPEDSNVYSLLQAKRYDIIVESAAGIFQHDIKSQLYRRTLYAGRHIRLAMRTTALKAEFTADTNKADTNVKQREAAQPVTIQLIAKSFNPEEYLLQESAEDLAFFSSLHQHITTLTLKPVVTSVFDATEKLQQPEPACIVNFRKRADRVGLLYSLPTQVYLGSRLYIAKDNPLLTSLNVLSATEPSLSFQQLLKTIPDIKLASLETLQPNIMGNEQQSPATRHHFLPLTRFDTSVSLLQRGRVDALWLYPLMFRFGLDDVANANNFVSFTLAETIASLPVYLACNHSAETVQLIHSLNALLVDSRFQSSLLQQNSVGLNHADQQHYAADYRQAMATAVAQASNVKATH</sequence>
<protein>
    <submittedName>
        <fullName evidence="1">Uncharacterized protein</fullName>
    </submittedName>
</protein>
<dbReference type="RefSeq" id="WP_205313501.1">
    <property type="nucleotide sequence ID" value="NZ_JAERPS020000011.1"/>
</dbReference>
<organism evidence="1 2">
    <name type="scientific">Rheinheimera maricola</name>
    <dbReference type="NCBI Taxonomy" id="2793282"/>
    <lineage>
        <taxon>Bacteria</taxon>
        <taxon>Pseudomonadati</taxon>
        <taxon>Pseudomonadota</taxon>
        <taxon>Gammaproteobacteria</taxon>
        <taxon>Chromatiales</taxon>
        <taxon>Chromatiaceae</taxon>
        <taxon>Rheinheimera</taxon>
    </lineage>
</organism>
<evidence type="ECO:0000313" key="2">
    <source>
        <dbReference type="Proteomes" id="UP000663814"/>
    </source>
</evidence>
<gene>
    <name evidence="1" type="ORF">I4W93_019645</name>
</gene>
<dbReference type="Proteomes" id="UP000663814">
    <property type="component" value="Unassembled WGS sequence"/>
</dbReference>
<name>A0ABS7XGN4_9GAMM</name>
<accession>A0ABS7XGN4</accession>
<dbReference type="EMBL" id="JAERPS020000011">
    <property type="protein sequence ID" value="MBZ9613813.1"/>
    <property type="molecule type" value="Genomic_DNA"/>
</dbReference>